<gene>
    <name evidence="2" type="ORF">N7482_005294</name>
</gene>
<dbReference type="Proteomes" id="UP001149163">
    <property type="component" value="Unassembled WGS sequence"/>
</dbReference>
<sequence>MATQLAPRLVTSEDTGFGRNLSAPEGRTDGAVTSVDIEALGVRGSSTPHGLCALYYRTRSLLILIAYPPYPPYPPFLFLFLFLFLLPLPLRPSRARFPMNPIRQLSPSRGNGSRLGNCRRTRNAREPSQDSPTIGKRRDARPFHGKRHHRDLSKVGPLRSASTPTSSFRLRLQTNLPARRATRQSPSADQCLSYNTRRRILFFPAFPVTWTLSFRVKIAFSFSSKDQGRAIPAPPQSKYLLDYMDASVLLQHRRAHRFPFRCPSDIRST</sequence>
<comment type="caution">
    <text evidence="2">The sequence shown here is derived from an EMBL/GenBank/DDBJ whole genome shotgun (WGS) entry which is preliminary data.</text>
</comment>
<accession>A0A9W9I4G5</accession>
<evidence type="ECO:0000256" key="1">
    <source>
        <dbReference type="SAM" id="MobiDB-lite"/>
    </source>
</evidence>
<reference evidence="2" key="2">
    <citation type="journal article" date="2023" name="IMA Fungus">
        <title>Comparative genomic study of the Penicillium genus elucidates a diverse pangenome and 15 lateral gene transfer events.</title>
        <authorList>
            <person name="Petersen C."/>
            <person name="Sorensen T."/>
            <person name="Nielsen M.R."/>
            <person name="Sondergaard T.E."/>
            <person name="Sorensen J.L."/>
            <person name="Fitzpatrick D.A."/>
            <person name="Frisvad J.C."/>
            <person name="Nielsen K.L."/>
        </authorList>
    </citation>
    <scope>NUCLEOTIDE SEQUENCE</scope>
    <source>
        <strain evidence="2">IBT 26290</strain>
    </source>
</reference>
<dbReference type="GeneID" id="81426595"/>
<reference evidence="2" key="1">
    <citation type="submission" date="2022-11" db="EMBL/GenBank/DDBJ databases">
        <authorList>
            <person name="Petersen C."/>
        </authorList>
    </citation>
    <scope>NUCLEOTIDE SEQUENCE</scope>
    <source>
        <strain evidence="2">IBT 26290</strain>
    </source>
</reference>
<dbReference type="AlphaFoldDB" id="A0A9W9I4G5"/>
<dbReference type="RefSeq" id="XP_056542974.1">
    <property type="nucleotide sequence ID" value="XM_056687419.1"/>
</dbReference>
<keyword evidence="3" id="KW-1185">Reference proteome</keyword>
<evidence type="ECO:0000313" key="2">
    <source>
        <dbReference type="EMBL" id="KAJ5166513.1"/>
    </source>
</evidence>
<proteinExistence type="predicted"/>
<organism evidence="2 3">
    <name type="scientific">Penicillium canariense</name>
    <dbReference type="NCBI Taxonomy" id="189055"/>
    <lineage>
        <taxon>Eukaryota</taxon>
        <taxon>Fungi</taxon>
        <taxon>Dikarya</taxon>
        <taxon>Ascomycota</taxon>
        <taxon>Pezizomycotina</taxon>
        <taxon>Eurotiomycetes</taxon>
        <taxon>Eurotiomycetidae</taxon>
        <taxon>Eurotiales</taxon>
        <taxon>Aspergillaceae</taxon>
        <taxon>Penicillium</taxon>
    </lineage>
</organism>
<protein>
    <submittedName>
        <fullName evidence="2">Uncharacterized protein</fullName>
    </submittedName>
</protein>
<evidence type="ECO:0000313" key="3">
    <source>
        <dbReference type="Proteomes" id="UP001149163"/>
    </source>
</evidence>
<feature type="region of interest" description="Disordered" evidence="1">
    <location>
        <begin position="101"/>
        <end position="170"/>
    </location>
</feature>
<name>A0A9W9I4G5_9EURO</name>
<feature type="compositionally biased region" description="Polar residues" evidence="1">
    <location>
        <begin position="160"/>
        <end position="170"/>
    </location>
</feature>
<dbReference type="EMBL" id="JAPQKN010000003">
    <property type="protein sequence ID" value="KAJ5166513.1"/>
    <property type="molecule type" value="Genomic_DNA"/>
</dbReference>